<dbReference type="RefSeq" id="WP_084239941.1">
    <property type="nucleotide sequence ID" value="NZ_FWXT01000002.1"/>
</dbReference>
<sequence length="61" mass="7194">MKSKTTKKEETSKPGRAIRFSTTPAYYFHPDEDFKEDYDWGKNRMLSKSERKNTGESTLRS</sequence>
<reference evidence="2" key="1">
    <citation type="submission" date="2017-04" db="EMBL/GenBank/DDBJ databases">
        <authorList>
            <person name="Varghese N."/>
            <person name="Submissions S."/>
        </authorList>
    </citation>
    <scope>NUCLEOTIDE SEQUENCE [LARGE SCALE GENOMIC DNA]</scope>
    <source>
        <strain evidence="2">DSM 12126</strain>
    </source>
</reference>
<dbReference type="AlphaFoldDB" id="A0A1W2CR09"/>
<proteinExistence type="predicted"/>
<dbReference type="OrthoDB" id="772361at2"/>
<evidence type="ECO:0000313" key="2">
    <source>
        <dbReference type="Proteomes" id="UP000192756"/>
    </source>
</evidence>
<evidence type="ECO:0000313" key="1">
    <source>
        <dbReference type="EMBL" id="SMC87641.1"/>
    </source>
</evidence>
<dbReference type="Proteomes" id="UP000192756">
    <property type="component" value="Unassembled WGS sequence"/>
</dbReference>
<gene>
    <name evidence="1" type="ORF">SAMN04488524_3126</name>
</gene>
<protein>
    <submittedName>
        <fullName evidence="1">Uncharacterized protein</fullName>
    </submittedName>
</protein>
<organism evidence="1 2">
    <name type="scientific">Pedobacter africanus</name>
    <dbReference type="NCBI Taxonomy" id="151894"/>
    <lineage>
        <taxon>Bacteria</taxon>
        <taxon>Pseudomonadati</taxon>
        <taxon>Bacteroidota</taxon>
        <taxon>Sphingobacteriia</taxon>
        <taxon>Sphingobacteriales</taxon>
        <taxon>Sphingobacteriaceae</taxon>
        <taxon>Pedobacter</taxon>
    </lineage>
</organism>
<name>A0A1W2CR09_9SPHI</name>
<keyword evidence="2" id="KW-1185">Reference proteome</keyword>
<dbReference type="EMBL" id="FWXT01000002">
    <property type="protein sequence ID" value="SMC87641.1"/>
    <property type="molecule type" value="Genomic_DNA"/>
</dbReference>
<accession>A0A1W2CR09</accession>